<dbReference type="PANTHER" id="PTHR31371:SF20">
    <property type="entry name" value="OS12G0146500 PROTEIN"/>
    <property type="match status" value="1"/>
</dbReference>
<dbReference type="AlphaFoldDB" id="A0A161WVW8"/>
<name>A0A161WVW8_DAUCS</name>
<dbReference type="PANTHER" id="PTHR31371">
    <property type="entry name" value="BNAC09G50660D PROTEIN"/>
    <property type="match status" value="1"/>
</dbReference>
<dbReference type="InterPro" id="IPR007700">
    <property type="entry name" value="DUF668"/>
</dbReference>
<accession>A0A161WVW8</accession>
<dbReference type="GO" id="GO:0045927">
    <property type="term" value="P:positive regulation of growth"/>
    <property type="evidence" value="ECO:0007669"/>
    <property type="project" value="InterPro"/>
</dbReference>
<protein>
    <submittedName>
        <fullName evidence="1">Uncharacterized protein</fullName>
    </submittedName>
</protein>
<keyword evidence="2" id="KW-1185">Reference proteome</keyword>
<evidence type="ECO:0000313" key="2">
    <source>
        <dbReference type="Proteomes" id="UP000077755"/>
    </source>
</evidence>
<sequence length="477" mass="54242">MVPVADLSPFPALWKAVKKNDQVSDKKVTRVCSDSDKKVLGVCSFEVASLMSRMIQLWNFLNKNVEKSQDFIDSVGIENLLKDNNGISDLVYGEVIYIFCEVARIIVRLAKRCSDARLKNLEHEIEGQLLKMKNSWIILLPCKKMDETIKEMGNLVTDNQNLYALMQELVKLEEKLEGKNSVQRLFQLETKIEETQVKVSHLKRSLWNAYYDDIVLLLSKCLFTIFVRIESLFNVVHVPGDDENMNLVRGQTTEKLPINRLAKLWSSARGNRKTSPLENLARCMVDHSVTRESNGPGNKTLSIFKTRMQSPSSGTLGDAELEKRYANAILEIDTLVMLPILISDAKLRELKKMLPRKISFVVKERLKLVQNETSLSVSIDMISEILNWLTPLAHNTITRWMSEQKYAHQNINTCGEKLLLQVETLCFADKEKADAVVSELLIGLTHINLAQKQLSDYSSEIVHVINDPMNSSSCLRS</sequence>
<dbReference type="OrthoDB" id="2018987at2759"/>
<reference evidence="1" key="1">
    <citation type="journal article" date="2016" name="Nat. Genet.">
        <title>A high-quality carrot genome assembly provides new insights into carotenoid accumulation and asterid genome evolution.</title>
        <authorList>
            <person name="Iorizzo M."/>
            <person name="Ellison S."/>
            <person name="Senalik D."/>
            <person name="Zeng P."/>
            <person name="Satapoomin P."/>
            <person name="Huang J."/>
            <person name="Bowman M."/>
            <person name="Iovene M."/>
            <person name="Sanseverino W."/>
            <person name="Cavagnaro P."/>
            <person name="Yildiz M."/>
            <person name="Macko-Podgorni A."/>
            <person name="Moranska E."/>
            <person name="Grzebelus E."/>
            <person name="Grzebelus D."/>
            <person name="Ashrafi H."/>
            <person name="Zheng Z."/>
            <person name="Cheng S."/>
            <person name="Spooner D."/>
            <person name="Van Deynze A."/>
            <person name="Simon P."/>
        </authorList>
    </citation>
    <scope>NUCLEOTIDE SEQUENCE</scope>
    <source>
        <tissue evidence="1">Leaf</tissue>
    </source>
</reference>
<dbReference type="Proteomes" id="UP000077755">
    <property type="component" value="Chromosome 6"/>
</dbReference>
<gene>
    <name evidence="1" type="ORF">DCAR_0626645</name>
</gene>
<reference evidence="1" key="2">
    <citation type="submission" date="2022-03" db="EMBL/GenBank/DDBJ databases">
        <title>Draft title - Genomic analysis of global carrot germplasm unveils the trajectory of domestication and the origin of high carotenoid orange carrot.</title>
        <authorList>
            <person name="Iorizzo M."/>
            <person name="Ellison S."/>
            <person name="Senalik D."/>
            <person name="Macko-Podgorni A."/>
            <person name="Grzebelus D."/>
            <person name="Bostan H."/>
            <person name="Rolling W."/>
            <person name="Curaba J."/>
            <person name="Simon P."/>
        </authorList>
    </citation>
    <scope>NUCLEOTIDE SEQUENCE</scope>
    <source>
        <tissue evidence="1">Leaf</tissue>
    </source>
</reference>
<dbReference type="Gramene" id="KZM92777">
    <property type="protein sequence ID" value="KZM92777"/>
    <property type="gene ID" value="DCAR_019858"/>
</dbReference>
<proteinExistence type="predicted"/>
<dbReference type="Pfam" id="PF05003">
    <property type="entry name" value="DUF668"/>
    <property type="match status" value="1"/>
</dbReference>
<dbReference type="KEGG" id="dcr:108226377"/>
<dbReference type="EMBL" id="CP093348">
    <property type="protein sequence ID" value="WOH07216.1"/>
    <property type="molecule type" value="Genomic_DNA"/>
</dbReference>
<evidence type="ECO:0000313" key="1">
    <source>
        <dbReference type="EMBL" id="WOH07216.1"/>
    </source>
</evidence>
<organism evidence="1 2">
    <name type="scientific">Daucus carota subsp. sativus</name>
    <name type="common">Carrot</name>
    <dbReference type="NCBI Taxonomy" id="79200"/>
    <lineage>
        <taxon>Eukaryota</taxon>
        <taxon>Viridiplantae</taxon>
        <taxon>Streptophyta</taxon>
        <taxon>Embryophyta</taxon>
        <taxon>Tracheophyta</taxon>
        <taxon>Spermatophyta</taxon>
        <taxon>Magnoliopsida</taxon>
        <taxon>eudicotyledons</taxon>
        <taxon>Gunneridae</taxon>
        <taxon>Pentapetalae</taxon>
        <taxon>asterids</taxon>
        <taxon>campanulids</taxon>
        <taxon>Apiales</taxon>
        <taxon>Apiaceae</taxon>
        <taxon>Apioideae</taxon>
        <taxon>Scandiceae</taxon>
        <taxon>Daucinae</taxon>
        <taxon>Daucus</taxon>
        <taxon>Daucus sect. Daucus</taxon>
    </lineage>
</organism>